<evidence type="ECO:0000256" key="1">
    <source>
        <dbReference type="ARBA" id="ARBA00023242"/>
    </source>
</evidence>
<keyword evidence="1 2" id="KW-0539">Nucleus</keyword>
<dbReference type="GO" id="GO:0006355">
    <property type="term" value="P:regulation of DNA-templated transcription"/>
    <property type="evidence" value="ECO:0007669"/>
    <property type="project" value="InterPro"/>
</dbReference>
<sequence>MPSVSDPGSWRKQINRRAMVSKIEESIQQTGVPIHLTAVEMEYFVFTKVKSREQYMNTILKILMRLRRIILHQNGHPDPDHVIARLRESNGQRGVNTQVLRSLQNLGMH</sequence>
<reference evidence="4" key="1">
    <citation type="submission" date="2021-12" db="EMBL/GenBank/DDBJ databases">
        <authorList>
            <person name="King R."/>
        </authorList>
    </citation>
    <scope>NUCLEOTIDE SEQUENCE</scope>
</reference>
<dbReference type="Pfam" id="PF09606">
    <property type="entry name" value="Med15_N"/>
    <property type="match status" value="1"/>
</dbReference>
<name>A0A9P0C0J7_CHRIL</name>
<evidence type="ECO:0000313" key="4">
    <source>
        <dbReference type="EMBL" id="CAH0603480.1"/>
    </source>
</evidence>
<organism evidence="4 5">
    <name type="scientific">Chrysodeixis includens</name>
    <name type="common">Soybean looper</name>
    <name type="synonym">Pseudoplusia includens</name>
    <dbReference type="NCBI Taxonomy" id="689277"/>
    <lineage>
        <taxon>Eukaryota</taxon>
        <taxon>Metazoa</taxon>
        <taxon>Ecdysozoa</taxon>
        <taxon>Arthropoda</taxon>
        <taxon>Hexapoda</taxon>
        <taxon>Insecta</taxon>
        <taxon>Pterygota</taxon>
        <taxon>Neoptera</taxon>
        <taxon>Endopterygota</taxon>
        <taxon>Lepidoptera</taxon>
        <taxon>Glossata</taxon>
        <taxon>Ditrysia</taxon>
        <taxon>Noctuoidea</taxon>
        <taxon>Noctuidae</taxon>
        <taxon>Plusiinae</taxon>
        <taxon>Chrysodeixis</taxon>
    </lineage>
</organism>
<dbReference type="EMBL" id="LR824007">
    <property type="protein sequence ID" value="CAH0603480.1"/>
    <property type="molecule type" value="Genomic_DNA"/>
</dbReference>
<dbReference type="AlphaFoldDB" id="A0A9P0C0J7"/>
<comment type="subunit">
    <text evidence="2">Component of the Mediator complex.</text>
</comment>
<evidence type="ECO:0000259" key="3">
    <source>
        <dbReference type="Pfam" id="PF09606"/>
    </source>
</evidence>
<accession>A0A9P0C0J7</accession>
<comment type="function">
    <text evidence="2">Component of the Mediator complex, a coactivator involved in the regulated transcription of nearly all RNA polymerase II-dependent genes. Mediator functions as a bridge to convey information from gene-specific regulatory proteins to the basal RNA polymerase II transcription machinery. Mediator is recruited to promoters by direct interactions with regulatory proteins and serves as a scaffold for the assembly of a functional preinitiation complex with RNA polymerase II and the general transcription factors.</text>
</comment>
<dbReference type="Proteomes" id="UP001154114">
    <property type="component" value="Chromosome 4"/>
</dbReference>
<dbReference type="Gene3D" id="1.10.246.20">
    <property type="entry name" value="Coactivator CBP, KIX domain"/>
    <property type="match status" value="1"/>
</dbReference>
<keyword evidence="2" id="KW-0805">Transcription regulation</keyword>
<comment type="similarity">
    <text evidence="2">Belongs to the Mediator complex subunit 15 family.</text>
</comment>
<protein>
    <recommendedName>
        <fullName evidence="2">Mediator of RNA polymerase II transcription subunit 15</fullName>
    </recommendedName>
    <alternativeName>
        <fullName evidence="2">Mediator complex subunit 15</fullName>
    </alternativeName>
</protein>
<dbReference type="GO" id="GO:0003712">
    <property type="term" value="F:transcription coregulator activity"/>
    <property type="evidence" value="ECO:0007669"/>
    <property type="project" value="InterPro"/>
</dbReference>
<evidence type="ECO:0000313" key="5">
    <source>
        <dbReference type="Proteomes" id="UP001154114"/>
    </source>
</evidence>
<evidence type="ECO:0000256" key="2">
    <source>
        <dbReference type="RuleBase" id="RU364148"/>
    </source>
</evidence>
<proteinExistence type="inferred from homology"/>
<dbReference type="InterPro" id="IPR036529">
    <property type="entry name" value="KIX_dom_sf"/>
</dbReference>
<gene>
    <name evidence="2" type="primary">MED15</name>
    <name evidence="4" type="ORF">CINC_LOCUS10689</name>
</gene>
<dbReference type="OrthoDB" id="10055322at2759"/>
<keyword evidence="2" id="KW-0804">Transcription</keyword>
<dbReference type="InterPro" id="IPR019087">
    <property type="entry name" value="Med15_N"/>
</dbReference>
<keyword evidence="5" id="KW-1185">Reference proteome</keyword>
<dbReference type="GO" id="GO:0005634">
    <property type="term" value="C:nucleus"/>
    <property type="evidence" value="ECO:0007669"/>
    <property type="project" value="UniProtKB-SubCell"/>
</dbReference>
<keyword evidence="2" id="KW-0010">Activator</keyword>
<comment type="subcellular location">
    <subcellularLocation>
        <location evidence="2">Nucleus</location>
    </subcellularLocation>
</comment>
<feature type="domain" description="Mediator of RNA polymerase II transcription subunit 15 N-terminal" evidence="3">
    <location>
        <begin position="8"/>
        <end position="68"/>
    </location>
</feature>